<dbReference type="Gene3D" id="3.30.950.30">
    <property type="entry name" value="Schlafen, AAA domain"/>
    <property type="match status" value="1"/>
</dbReference>
<dbReference type="EMBL" id="CP002458">
    <property type="protein sequence ID" value="ADV34697.1"/>
    <property type="molecule type" value="Genomic_DNA"/>
</dbReference>
<proteinExistence type="predicted"/>
<dbReference type="Proteomes" id="UP000007473">
    <property type="component" value="Chromosome"/>
</dbReference>
<sequence>MTNNELIKELTSYEFEKEWFEFKVNRADEDEIGSYISAISNSCAIEGRDYGYLVWGIEDKTHKIVGTQFNYDSHTKSNEPLIHYLERQLSPRINIEFSEFNYQGKRLVILKIVAAHKTPTAWKNERYIRVGSSKEKLMKFPERERKLFWVLIFGHETIQNTKANTQDLTFNKLFGFYGSRGIQLKEETFRQNLEFYTEKGEYNLLAQLLSDNSGFPVRVSIFGGYDKTTPLYTVDEFGFTNLLYTLDDLIRFGNVVNIYQADERNRVLTRKEVPLFDSNVYKEAIINAILHNKWTSKASPMISIFKDRIEIDSMGNLGPEQTIEGFYKGESKPVNEKLAEIFLQLRISEKSGRGVPAIVKVYGKEAIYFGDGFIKVTIPFNRINAVKFEIEVEEIDEETAKKILNQIRKKILSEIIKNPHITKALLAEKLNLSTTAIDNNINFLKKHGFIKRVGANKNGYWKALIK</sequence>
<dbReference type="Pfam" id="PF13412">
    <property type="entry name" value="HTH_24"/>
    <property type="match status" value="1"/>
</dbReference>
<dbReference type="PANTHER" id="PTHR30595:SF6">
    <property type="entry name" value="SCHLAFEN ALBA-2 DOMAIN-CONTAINING PROTEIN"/>
    <property type="match status" value="1"/>
</dbReference>
<feature type="domain" description="Schlafen AlbA-2" evidence="1">
    <location>
        <begin position="16"/>
        <end position="137"/>
    </location>
</feature>
<dbReference type="Pfam" id="PF13749">
    <property type="entry name" value="HATPase_c_4"/>
    <property type="match status" value="1"/>
</dbReference>
<organism evidence="2 3">
    <name type="scientific">Mycoplasmopsis fermentans (strain M64)</name>
    <name type="common">Mycoplasma fermentans</name>
    <dbReference type="NCBI Taxonomy" id="943945"/>
    <lineage>
        <taxon>Bacteria</taxon>
        <taxon>Bacillati</taxon>
        <taxon>Mycoplasmatota</taxon>
        <taxon>Mycoplasmoidales</taxon>
        <taxon>Metamycoplasmataceae</taxon>
        <taxon>Mycoplasmopsis</taxon>
    </lineage>
</organism>
<dbReference type="SUPFAM" id="SSF46785">
    <property type="entry name" value="Winged helix' DNA-binding domain"/>
    <property type="match status" value="1"/>
</dbReference>
<dbReference type="Pfam" id="PF04326">
    <property type="entry name" value="SLFN_AlbA_2"/>
    <property type="match status" value="1"/>
</dbReference>
<dbReference type="AlphaFoldDB" id="A0AB32XCJ3"/>
<dbReference type="PANTHER" id="PTHR30595">
    <property type="entry name" value="GLPR-RELATED TRANSCRIPTIONAL REPRESSOR"/>
    <property type="match status" value="1"/>
</dbReference>
<protein>
    <submittedName>
        <fullName evidence="2">Transcriptional regulator</fullName>
    </submittedName>
</protein>
<dbReference type="Gene3D" id="3.30.565.60">
    <property type="match status" value="1"/>
</dbReference>
<dbReference type="KEGG" id="mfm:MfeM64YM_0699"/>
<gene>
    <name evidence="2" type="ordered locus">MfeM64YM_0699</name>
</gene>
<name>A0AB32XCJ3_MYCFM</name>
<dbReference type="Gene3D" id="1.10.10.10">
    <property type="entry name" value="Winged helix-like DNA-binding domain superfamily/Winged helix DNA-binding domain"/>
    <property type="match status" value="1"/>
</dbReference>
<dbReference type="InterPro" id="IPR007421">
    <property type="entry name" value="Schlafen_AlbA_2_dom"/>
</dbReference>
<dbReference type="InterPro" id="IPR036390">
    <property type="entry name" value="WH_DNA-bd_sf"/>
</dbReference>
<accession>A0AB32XCJ3</accession>
<dbReference type="RefSeq" id="WP_013527009.1">
    <property type="nucleotide sequence ID" value="NC_014921.1"/>
</dbReference>
<evidence type="ECO:0000313" key="2">
    <source>
        <dbReference type="EMBL" id="ADV34697.1"/>
    </source>
</evidence>
<dbReference type="InterPro" id="IPR036388">
    <property type="entry name" value="WH-like_DNA-bd_sf"/>
</dbReference>
<reference evidence="2 3" key="1">
    <citation type="journal article" date="2011" name="J. Bacteriol.">
        <title>Genome sequence of the repetitive-sequence-rich Mycoplasma fermentans strain M64.</title>
        <authorList>
            <person name="Shu H.W."/>
            <person name="Liu T.T."/>
            <person name="Chang H.Y."/>
            <person name="Liu Y.M."/>
            <person name="Wu K.M."/>
            <person name="Shu H.Y."/>
            <person name="Tsai S.F."/>
            <person name="Hsiao K.J."/>
            <person name="Hu W.S."/>
            <person name="Ng W.V."/>
        </authorList>
    </citation>
    <scope>NUCLEOTIDE SEQUENCE [LARGE SCALE GENOMIC DNA]</scope>
    <source>
        <strain evidence="2 3">M64</strain>
    </source>
</reference>
<dbReference type="InterPro" id="IPR038475">
    <property type="entry name" value="RecG_C_sf"/>
</dbReference>
<dbReference type="InterPro" id="IPR011991">
    <property type="entry name" value="ArsR-like_HTH"/>
</dbReference>
<dbReference type="CDD" id="cd00090">
    <property type="entry name" value="HTH_ARSR"/>
    <property type="match status" value="1"/>
</dbReference>
<evidence type="ECO:0000313" key="3">
    <source>
        <dbReference type="Proteomes" id="UP000007473"/>
    </source>
</evidence>
<evidence type="ECO:0000259" key="1">
    <source>
        <dbReference type="Pfam" id="PF04326"/>
    </source>
</evidence>
<dbReference type="InterPro" id="IPR038461">
    <property type="entry name" value="Schlafen_AlbA_2_dom_sf"/>
</dbReference>